<organism evidence="21 22">
    <name type="scientific">Martelella alba</name>
    <dbReference type="NCBI Taxonomy" id="2590451"/>
    <lineage>
        <taxon>Bacteria</taxon>
        <taxon>Pseudomonadati</taxon>
        <taxon>Pseudomonadota</taxon>
        <taxon>Alphaproteobacteria</taxon>
        <taxon>Hyphomicrobiales</taxon>
        <taxon>Aurantimonadaceae</taxon>
        <taxon>Martelella</taxon>
    </lineage>
</organism>
<feature type="chain" id="PRO_5046367531" evidence="18">
    <location>
        <begin position="45"/>
        <end position="753"/>
    </location>
</feature>
<keyword evidence="3 14" id="KW-0813">Transport</keyword>
<evidence type="ECO:0000256" key="16">
    <source>
        <dbReference type="RuleBase" id="RU003357"/>
    </source>
</evidence>
<dbReference type="InterPro" id="IPR036942">
    <property type="entry name" value="Beta-barrel_TonB_sf"/>
</dbReference>
<dbReference type="PROSITE" id="PS01156">
    <property type="entry name" value="TONB_DEPENDENT_REC_2"/>
    <property type="match status" value="1"/>
</dbReference>
<dbReference type="InterPro" id="IPR010105">
    <property type="entry name" value="TonB_sidphr_rcpt"/>
</dbReference>
<dbReference type="Pfam" id="PF07715">
    <property type="entry name" value="Plug"/>
    <property type="match status" value="1"/>
</dbReference>
<keyword evidence="9" id="KW-0406">Ion transport</keyword>
<name>A0ABY2SPD3_9HYPH</name>
<dbReference type="InterPro" id="IPR000531">
    <property type="entry name" value="Beta-barrel_TonB"/>
</dbReference>
<dbReference type="NCBIfam" id="NF007447">
    <property type="entry name" value="PRK10003.1"/>
    <property type="match status" value="1"/>
</dbReference>
<keyword evidence="5" id="KW-0410">Iron transport</keyword>
<dbReference type="PANTHER" id="PTHR32552">
    <property type="entry name" value="FERRICHROME IRON RECEPTOR-RELATED"/>
    <property type="match status" value="1"/>
</dbReference>
<evidence type="ECO:0000256" key="11">
    <source>
        <dbReference type="ARBA" id="ARBA00023136"/>
    </source>
</evidence>
<evidence type="ECO:0000256" key="7">
    <source>
        <dbReference type="ARBA" id="ARBA00022729"/>
    </source>
</evidence>
<evidence type="ECO:0000256" key="17">
    <source>
        <dbReference type="SAM" id="MobiDB-lite"/>
    </source>
</evidence>
<dbReference type="SUPFAM" id="SSF56935">
    <property type="entry name" value="Porins"/>
    <property type="match status" value="1"/>
</dbReference>
<evidence type="ECO:0000256" key="10">
    <source>
        <dbReference type="ARBA" id="ARBA00023077"/>
    </source>
</evidence>
<keyword evidence="13 14" id="KW-0998">Cell outer membrane</keyword>
<evidence type="ECO:0000256" key="1">
    <source>
        <dbReference type="ARBA" id="ARBA00004571"/>
    </source>
</evidence>
<evidence type="ECO:0000256" key="9">
    <source>
        <dbReference type="ARBA" id="ARBA00023065"/>
    </source>
</evidence>
<evidence type="ECO:0000256" key="12">
    <source>
        <dbReference type="ARBA" id="ARBA00023170"/>
    </source>
</evidence>
<evidence type="ECO:0000256" key="13">
    <source>
        <dbReference type="ARBA" id="ARBA00023237"/>
    </source>
</evidence>
<keyword evidence="6 14" id="KW-0812">Transmembrane</keyword>
<feature type="compositionally biased region" description="Low complexity" evidence="17">
    <location>
        <begin position="41"/>
        <end position="57"/>
    </location>
</feature>
<dbReference type="EMBL" id="SZPQ01000003">
    <property type="protein sequence ID" value="TKI07866.1"/>
    <property type="molecule type" value="Genomic_DNA"/>
</dbReference>
<evidence type="ECO:0000313" key="21">
    <source>
        <dbReference type="EMBL" id="TKI07866.1"/>
    </source>
</evidence>
<dbReference type="Gene3D" id="2.170.130.10">
    <property type="entry name" value="TonB-dependent receptor, plug domain"/>
    <property type="match status" value="1"/>
</dbReference>
<dbReference type="InterPro" id="IPR010917">
    <property type="entry name" value="TonB_rcpt_CS"/>
</dbReference>
<evidence type="ECO:0000256" key="8">
    <source>
        <dbReference type="ARBA" id="ARBA00023004"/>
    </source>
</evidence>
<gene>
    <name evidence="21" type="primary">fhuE</name>
    <name evidence="21" type="ORF">FCN80_05370</name>
</gene>
<feature type="region of interest" description="Disordered" evidence="17">
    <location>
        <begin position="41"/>
        <end position="60"/>
    </location>
</feature>
<evidence type="ECO:0000256" key="14">
    <source>
        <dbReference type="PROSITE-ProRule" id="PRU01360"/>
    </source>
</evidence>
<dbReference type="Proteomes" id="UP000305202">
    <property type="component" value="Unassembled WGS sequence"/>
</dbReference>
<feature type="domain" description="TonB-dependent receptor plug" evidence="20">
    <location>
        <begin position="110"/>
        <end position="211"/>
    </location>
</feature>
<feature type="short sequence motif" description="TonB C-terminal box" evidence="15">
    <location>
        <begin position="736"/>
        <end position="753"/>
    </location>
</feature>
<keyword evidence="12 21" id="KW-0675">Receptor</keyword>
<evidence type="ECO:0000259" key="19">
    <source>
        <dbReference type="Pfam" id="PF00593"/>
    </source>
</evidence>
<dbReference type="PROSITE" id="PS52016">
    <property type="entry name" value="TONB_DEPENDENT_REC_3"/>
    <property type="match status" value="1"/>
</dbReference>
<reference evidence="21 22" key="1">
    <citation type="submission" date="2019-04" db="EMBL/GenBank/DDBJ databases">
        <authorList>
            <person name="Li M."/>
            <person name="Gao C."/>
        </authorList>
    </citation>
    <scope>NUCLEOTIDE SEQUENCE [LARGE SCALE GENOMIC DNA]</scope>
    <source>
        <strain evidence="21 22">BGMRC 2031</strain>
    </source>
</reference>
<keyword evidence="22" id="KW-1185">Reference proteome</keyword>
<comment type="subcellular location">
    <subcellularLocation>
        <location evidence="1 14">Cell outer membrane</location>
        <topology evidence="1 14">Multi-pass membrane protein</topology>
    </subcellularLocation>
</comment>
<proteinExistence type="inferred from homology"/>
<accession>A0ABY2SPD3</accession>
<feature type="domain" description="TonB-dependent receptor-like beta-barrel" evidence="19">
    <location>
        <begin position="288"/>
        <end position="724"/>
    </location>
</feature>
<evidence type="ECO:0000259" key="20">
    <source>
        <dbReference type="Pfam" id="PF07715"/>
    </source>
</evidence>
<evidence type="ECO:0000256" key="15">
    <source>
        <dbReference type="PROSITE-ProRule" id="PRU10144"/>
    </source>
</evidence>
<evidence type="ECO:0000256" key="6">
    <source>
        <dbReference type="ARBA" id="ARBA00022692"/>
    </source>
</evidence>
<evidence type="ECO:0000256" key="4">
    <source>
        <dbReference type="ARBA" id="ARBA00022452"/>
    </source>
</evidence>
<keyword evidence="7 18" id="KW-0732">Signal</keyword>
<keyword evidence="11 14" id="KW-0472">Membrane</keyword>
<feature type="signal peptide" evidence="18">
    <location>
        <begin position="1"/>
        <end position="44"/>
    </location>
</feature>
<dbReference type="InterPro" id="IPR037066">
    <property type="entry name" value="Plug_dom_sf"/>
</dbReference>
<dbReference type="CDD" id="cd01347">
    <property type="entry name" value="ligand_gated_channel"/>
    <property type="match status" value="1"/>
</dbReference>
<sequence>MASYWFGWHKKRHVRTHAGYQTLFHLSLLALATPILLSPAPAQAADSGGDDAVAAADRQQNNPATVVAASPKGAAQQQIIVKAKTDAATDGQQDYSAKTTRAGTKMLLTPRDVPQSVSIITKQRMLDQNLQTVGEVLDNTTGIETEIIDSERAAYYSRGFYINNYLYDGIPTSVSDTWNFGDAGEDTAIYDRIEVVRGATGLMTGAGNPAAAVNMVRKHADSREFTGNLSASYGSWNNQRYVADLAGPLNASGTVRGRIIAGYQDKDGWLDRYHKDKKFLYGVVDADITDHTTLSLGYDYQESHTANPTWGGLPTWYSDGTRTHFDRSTSVSANWTHYNLDSRKVFANIKHDFDNGWTLRVNGTHAEEKFDDKLLYIEDFPDAITGEGISGFGSLDRGTRKLDSVDTYASGPFELLGRRHELVAGVSYSRQHNVYYSADGEMDTEQMGSFNGWNGDVAEPDWGDWYLDNDDVVRQKSAYGAVRFSLADPLALILGARYTQWSTVGSSGNVSKDRIAPYGGLVYDINDAWSAFASYTSIFQPQTNRDRNGRYLAPVTGKDYEAGLKSDWLNGRLTTSFSVFRIEEDNVAQADGDNFVNNTSEQAYYAAQGTVSKGVEFELNGAVTENLQMTFGATRYVAKDNTGSRLNSNMPQTSLKLFTRYRVPMLPALTVGGGVNWQNRTFQDATGPDGETHRVYQGSYPLANLFARYQINKQVAVQANINNLFDRAYYAWLSDYAVYGEPRNYSVSLTYTF</sequence>
<dbReference type="PANTHER" id="PTHR32552:SF74">
    <property type="entry name" value="HYDROXAMATE SIDEROPHORE RECEPTOR FHUE"/>
    <property type="match status" value="1"/>
</dbReference>
<protein>
    <submittedName>
        <fullName evidence="21">Ferric-rhodotorulic acid/ferric-coprogen receptor FhuE</fullName>
    </submittedName>
</protein>
<evidence type="ECO:0000256" key="3">
    <source>
        <dbReference type="ARBA" id="ARBA00022448"/>
    </source>
</evidence>
<comment type="similarity">
    <text evidence="2 14 16">Belongs to the TonB-dependent receptor family.</text>
</comment>
<dbReference type="InterPro" id="IPR012910">
    <property type="entry name" value="Plug_dom"/>
</dbReference>
<keyword evidence="8" id="KW-0408">Iron</keyword>
<evidence type="ECO:0000313" key="22">
    <source>
        <dbReference type="Proteomes" id="UP000305202"/>
    </source>
</evidence>
<dbReference type="Gene3D" id="2.40.170.20">
    <property type="entry name" value="TonB-dependent receptor, beta-barrel domain"/>
    <property type="match status" value="1"/>
</dbReference>
<comment type="caution">
    <text evidence="21">The sequence shown here is derived from an EMBL/GenBank/DDBJ whole genome shotgun (WGS) entry which is preliminary data.</text>
</comment>
<evidence type="ECO:0000256" key="18">
    <source>
        <dbReference type="SAM" id="SignalP"/>
    </source>
</evidence>
<dbReference type="Pfam" id="PF00593">
    <property type="entry name" value="TonB_dep_Rec_b-barrel"/>
    <property type="match status" value="1"/>
</dbReference>
<keyword evidence="10 16" id="KW-0798">TonB box</keyword>
<dbReference type="InterPro" id="IPR039426">
    <property type="entry name" value="TonB-dep_rcpt-like"/>
</dbReference>
<evidence type="ECO:0000256" key="5">
    <source>
        <dbReference type="ARBA" id="ARBA00022496"/>
    </source>
</evidence>
<evidence type="ECO:0000256" key="2">
    <source>
        <dbReference type="ARBA" id="ARBA00009810"/>
    </source>
</evidence>
<dbReference type="NCBIfam" id="TIGR01783">
    <property type="entry name" value="TonB-siderophor"/>
    <property type="match status" value="1"/>
</dbReference>
<keyword evidence="4 14" id="KW-1134">Transmembrane beta strand</keyword>